<gene>
    <name evidence="1" type="ORF">CEXT_105501</name>
    <name evidence="2" type="ORF">CEXT_105531</name>
    <name evidence="3" type="ORF">CEXT_615031</name>
</gene>
<proteinExistence type="predicted"/>
<protein>
    <submittedName>
        <fullName evidence="2">Uncharacterized protein</fullName>
    </submittedName>
</protein>
<accession>A0AAV4UH63</accession>
<dbReference type="Proteomes" id="UP001054945">
    <property type="component" value="Unassembled WGS sequence"/>
</dbReference>
<evidence type="ECO:0000313" key="1">
    <source>
        <dbReference type="EMBL" id="GIY57150.1"/>
    </source>
</evidence>
<dbReference type="AlphaFoldDB" id="A0AAV4UH63"/>
<reference evidence="2 4" key="1">
    <citation type="submission" date="2021-06" db="EMBL/GenBank/DDBJ databases">
        <title>Caerostris extrusa draft genome.</title>
        <authorList>
            <person name="Kono N."/>
            <person name="Arakawa K."/>
        </authorList>
    </citation>
    <scope>NUCLEOTIDE SEQUENCE [LARGE SCALE GENOMIC DNA]</scope>
</reference>
<organism evidence="2 4">
    <name type="scientific">Caerostris extrusa</name>
    <name type="common">Bark spider</name>
    <name type="synonym">Caerostris bankana</name>
    <dbReference type="NCBI Taxonomy" id="172846"/>
    <lineage>
        <taxon>Eukaryota</taxon>
        <taxon>Metazoa</taxon>
        <taxon>Ecdysozoa</taxon>
        <taxon>Arthropoda</taxon>
        <taxon>Chelicerata</taxon>
        <taxon>Arachnida</taxon>
        <taxon>Araneae</taxon>
        <taxon>Araneomorphae</taxon>
        <taxon>Entelegynae</taxon>
        <taxon>Araneoidea</taxon>
        <taxon>Araneidae</taxon>
        <taxon>Caerostris</taxon>
    </lineage>
</organism>
<comment type="caution">
    <text evidence="2">The sequence shown here is derived from an EMBL/GenBank/DDBJ whole genome shotgun (WGS) entry which is preliminary data.</text>
</comment>
<evidence type="ECO:0000313" key="2">
    <source>
        <dbReference type="EMBL" id="GIY57153.1"/>
    </source>
</evidence>
<name>A0AAV4UH63_CAEEX</name>
<dbReference type="EMBL" id="BPLR01012865">
    <property type="protein sequence ID" value="GIY57150.1"/>
    <property type="molecule type" value="Genomic_DNA"/>
</dbReference>
<keyword evidence="4" id="KW-1185">Reference proteome</keyword>
<evidence type="ECO:0000313" key="4">
    <source>
        <dbReference type="Proteomes" id="UP001054945"/>
    </source>
</evidence>
<dbReference type="EMBL" id="BPLR01012865">
    <property type="protein sequence ID" value="GIY57153.1"/>
    <property type="molecule type" value="Genomic_DNA"/>
</dbReference>
<sequence length="90" mass="10152">MHLTVSDEGKTPFTVFQARLWHRTKCFGQPYNRQTAKDSRNHGTDGVRLSCDQAPKAVADSPGCHGYHPKKTPKSTFIRHLLGWNFASNI</sequence>
<dbReference type="EMBL" id="BPLR01017577">
    <property type="protein sequence ID" value="GIY92689.1"/>
    <property type="molecule type" value="Genomic_DNA"/>
</dbReference>
<evidence type="ECO:0000313" key="3">
    <source>
        <dbReference type="EMBL" id="GIY92689.1"/>
    </source>
</evidence>